<evidence type="ECO:0000313" key="2">
    <source>
        <dbReference type="EMBL" id="LAA90683.1"/>
    </source>
</evidence>
<evidence type="ECO:0000256" key="1">
    <source>
        <dbReference type="SAM" id="MobiDB-lite"/>
    </source>
</evidence>
<reference evidence="2" key="2">
    <citation type="submission" date="2017-11" db="EMBL/GenBank/DDBJ databases">
        <title>Coralsnake Venomics: Analyses of Venom Gland Transcriptomes and Proteomes of Six Brazilian Taxa.</title>
        <authorList>
            <person name="Aird S.D."/>
            <person name="Jorge da Silva N."/>
            <person name="Qiu L."/>
            <person name="Villar-Briones A."/>
            <person name="Aparecida-Saddi V."/>
            <person name="Campos-Telles M.P."/>
            <person name="Grau M."/>
            <person name="Mikheyev A.S."/>
        </authorList>
    </citation>
    <scope>NUCLEOTIDE SEQUENCE</scope>
    <source>
        <tissue evidence="2">Venom_gland</tissue>
    </source>
</reference>
<feature type="region of interest" description="Disordered" evidence="1">
    <location>
        <begin position="52"/>
        <end position="73"/>
    </location>
</feature>
<feature type="compositionally biased region" description="Basic residues" evidence="1">
    <location>
        <begin position="59"/>
        <end position="70"/>
    </location>
</feature>
<dbReference type="AlphaFoldDB" id="A0A2D4J2G8"/>
<organism evidence="2">
    <name type="scientific">Micrurus lemniscatus lemniscatus</name>
    <dbReference type="NCBI Taxonomy" id="129467"/>
    <lineage>
        <taxon>Eukaryota</taxon>
        <taxon>Metazoa</taxon>
        <taxon>Chordata</taxon>
        <taxon>Craniata</taxon>
        <taxon>Vertebrata</taxon>
        <taxon>Euteleostomi</taxon>
        <taxon>Lepidosauria</taxon>
        <taxon>Squamata</taxon>
        <taxon>Bifurcata</taxon>
        <taxon>Unidentata</taxon>
        <taxon>Episquamata</taxon>
        <taxon>Toxicofera</taxon>
        <taxon>Serpentes</taxon>
        <taxon>Colubroidea</taxon>
        <taxon>Elapidae</taxon>
        <taxon>Elapinae</taxon>
        <taxon>Micrurus</taxon>
    </lineage>
</organism>
<name>A0A2D4J2G8_MICLE</name>
<dbReference type="SUPFAM" id="SSF56112">
    <property type="entry name" value="Protein kinase-like (PK-like)"/>
    <property type="match status" value="1"/>
</dbReference>
<evidence type="ECO:0008006" key="3">
    <source>
        <dbReference type="Google" id="ProtNLM"/>
    </source>
</evidence>
<accession>A0A2D4J2G8</accession>
<dbReference type="InterPro" id="IPR011009">
    <property type="entry name" value="Kinase-like_dom_sf"/>
</dbReference>
<proteinExistence type="predicted"/>
<dbReference type="Gene3D" id="1.10.510.10">
    <property type="entry name" value="Transferase(Phosphotransferase) domain 1"/>
    <property type="match status" value="1"/>
</dbReference>
<sequence>MEPLEIKFPTISYAALALMKGCLHMDPTERLTCEQLLQHPYFDSIREVELGRERERSITRKPNRPPRRHVPGLQYLPQLTSSNLLPVLDNKKYYCGTRKLNYRFPNI</sequence>
<reference evidence="2" key="1">
    <citation type="submission" date="2017-07" db="EMBL/GenBank/DDBJ databases">
        <authorList>
            <person name="Mikheyev A."/>
            <person name="Grau M."/>
        </authorList>
    </citation>
    <scope>NUCLEOTIDE SEQUENCE</scope>
    <source>
        <tissue evidence="2">Venom_gland</tissue>
    </source>
</reference>
<protein>
    <recommendedName>
        <fullName evidence="3">Protein kinase domain-containing protein</fullName>
    </recommendedName>
</protein>
<dbReference type="EMBL" id="IACK01149560">
    <property type="protein sequence ID" value="LAA90683.1"/>
    <property type="molecule type" value="Transcribed_RNA"/>
</dbReference>